<evidence type="ECO:0000313" key="2">
    <source>
        <dbReference type="Proteomes" id="UP001239795"/>
    </source>
</evidence>
<gene>
    <name evidence="1" type="ORF">CMEL01_14253</name>
</gene>
<evidence type="ECO:0000313" key="1">
    <source>
        <dbReference type="EMBL" id="KAK1462286.1"/>
    </source>
</evidence>
<accession>A0AAI9UUG2</accession>
<dbReference type="EMBL" id="MLGG01000009">
    <property type="protein sequence ID" value="KAK1462286.1"/>
    <property type="molecule type" value="Genomic_DNA"/>
</dbReference>
<comment type="caution">
    <text evidence="1">The sequence shown here is derived from an EMBL/GenBank/DDBJ whole genome shotgun (WGS) entry which is preliminary data.</text>
</comment>
<dbReference type="Proteomes" id="UP001239795">
    <property type="component" value="Unassembled WGS sequence"/>
</dbReference>
<proteinExistence type="predicted"/>
<keyword evidence="2" id="KW-1185">Reference proteome</keyword>
<name>A0AAI9UUG2_9PEZI</name>
<organism evidence="1 2">
    <name type="scientific">Colletotrichum melonis</name>
    <dbReference type="NCBI Taxonomy" id="1209925"/>
    <lineage>
        <taxon>Eukaryota</taxon>
        <taxon>Fungi</taxon>
        <taxon>Dikarya</taxon>
        <taxon>Ascomycota</taxon>
        <taxon>Pezizomycotina</taxon>
        <taxon>Sordariomycetes</taxon>
        <taxon>Hypocreomycetidae</taxon>
        <taxon>Glomerellales</taxon>
        <taxon>Glomerellaceae</taxon>
        <taxon>Colletotrichum</taxon>
        <taxon>Colletotrichum acutatum species complex</taxon>
    </lineage>
</organism>
<dbReference type="AlphaFoldDB" id="A0AAI9UUG2"/>
<sequence length="22" mass="2699">MLAKTKCEKWKRSLFFTSMAEY</sequence>
<protein>
    <submittedName>
        <fullName evidence="1">Uncharacterized protein</fullName>
    </submittedName>
</protein>
<reference evidence="1 2" key="1">
    <citation type="submission" date="2016-10" db="EMBL/GenBank/DDBJ databases">
        <title>The genome sequence of Colletotrichum fioriniae PJ7.</title>
        <authorList>
            <person name="Baroncelli R."/>
        </authorList>
    </citation>
    <scope>NUCLEOTIDE SEQUENCE [LARGE SCALE GENOMIC DNA]</scope>
    <source>
        <strain evidence="1">Col 31</strain>
    </source>
</reference>